<evidence type="ECO:0000313" key="2">
    <source>
        <dbReference type="Proteomes" id="UP000828048"/>
    </source>
</evidence>
<dbReference type="EMBL" id="CM037162">
    <property type="protein sequence ID" value="KAH7864215.1"/>
    <property type="molecule type" value="Genomic_DNA"/>
</dbReference>
<accession>A0ACB7ZED4</accession>
<keyword evidence="2" id="KW-1185">Reference proteome</keyword>
<reference evidence="1 2" key="1">
    <citation type="journal article" date="2021" name="Hortic Res">
        <title>High-quality reference genome and annotation aids understanding of berry development for evergreen blueberry (Vaccinium darrowii).</title>
        <authorList>
            <person name="Yu J."/>
            <person name="Hulse-Kemp A.M."/>
            <person name="Babiker E."/>
            <person name="Staton M."/>
        </authorList>
    </citation>
    <scope>NUCLEOTIDE SEQUENCE [LARGE SCALE GENOMIC DNA]</scope>
    <source>
        <strain evidence="2">cv. NJ 8807/NJ 8810</strain>
        <tissue evidence="1">Young leaf</tissue>
    </source>
</reference>
<dbReference type="Proteomes" id="UP000828048">
    <property type="component" value="Chromosome 12"/>
</dbReference>
<proteinExistence type="predicted"/>
<gene>
    <name evidence="1" type="ORF">Vadar_027070</name>
</gene>
<protein>
    <submittedName>
        <fullName evidence="1">Uncharacterized protein</fullName>
    </submittedName>
</protein>
<comment type="caution">
    <text evidence="1">The sequence shown here is derived from an EMBL/GenBank/DDBJ whole genome shotgun (WGS) entry which is preliminary data.</text>
</comment>
<organism evidence="1 2">
    <name type="scientific">Vaccinium darrowii</name>
    <dbReference type="NCBI Taxonomy" id="229202"/>
    <lineage>
        <taxon>Eukaryota</taxon>
        <taxon>Viridiplantae</taxon>
        <taxon>Streptophyta</taxon>
        <taxon>Embryophyta</taxon>
        <taxon>Tracheophyta</taxon>
        <taxon>Spermatophyta</taxon>
        <taxon>Magnoliopsida</taxon>
        <taxon>eudicotyledons</taxon>
        <taxon>Gunneridae</taxon>
        <taxon>Pentapetalae</taxon>
        <taxon>asterids</taxon>
        <taxon>Ericales</taxon>
        <taxon>Ericaceae</taxon>
        <taxon>Vaccinioideae</taxon>
        <taxon>Vaccinieae</taxon>
        <taxon>Vaccinium</taxon>
    </lineage>
</organism>
<evidence type="ECO:0000313" key="1">
    <source>
        <dbReference type="EMBL" id="KAH7864215.1"/>
    </source>
</evidence>
<sequence length="272" mass="29651">MEFPVEFAGSNDQYSPVMKHKRAKRKTPLSLLATTVTSSSSTGGVSSGNGESCFATPSPTSSGNNSTNKDEDEDEDMANCLILLAQGGRKSDLSLFDCKTCNRTFPSFQALGGHRASHKKPKGDTNLLPSIHKPDEFEEEETKFPKTNKMIISPPFSFPVETKKASLVDNKSSKVHGCSICGVVFSSGQALGGHMRRHRAPPAATETTARISTSDDDEGINTTEPCEEDNKPRKILHLDLNLPAPFEDDFEFIVASKRRFVLSAPALVDCYY</sequence>
<name>A0ACB7ZED4_9ERIC</name>